<sequence>MNGQDEVKHDDGFKNISDFSVNSVNWIAQRTHRKTREYLEQQRIEEINGLVEKGVQKVHFCAKILNTTTHFLYSWRVSDNVYL</sequence>
<dbReference type="EMBL" id="DF820480">
    <property type="protein sequence ID" value="GAK61501.1"/>
    <property type="molecule type" value="Genomic_DNA"/>
</dbReference>
<evidence type="ECO:0000313" key="2">
    <source>
        <dbReference type="Proteomes" id="UP000030661"/>
    </source>
</evidence>
<gene>
    <name evidence="1" type="ORF">U27_01402</name>
</gene>
<dbReference type="AlphaFoldDB" id="A0A081CA96"/>
<organism evidence="1 2">
    <name type="scientific">Vecturithrix granuli</name>
    <dbReference type="NCBI Taxonomy" id="1499967"/>
    <lineage>
        <taxon>Bacteria</taxon>
        <taxon>Candidatus Moduliflexota</taxon>
        <taxon>Candidatus Vecturitrichia</taxon>
        <taxon>Candidatus Vecturitrichales</taxon>
        <taxon>Candidatus Vecturitrichaceae</taxon>
        <taxon>Candidatus Vecturithrix</taxon>
    </lineage>
</organism>
<accession>A0A081CA96</accession>
<dbReference type="HOGENOM" id="CLU_2535761_0_0_0"/>
<proteinExistence type="predicted"/>
<dbReference type="STRING" id="1499967.U27_01402"/>
<protein>
    <submittedName>
        <fullName evidence="1">Uncharacterized protein</fullName>
    </submittedName>
</protein>
<evidence type="ECO:0000313" key="1">
    <source>
        <dbReference type="EMBL" id="GAK61501.1"/>
    </source>
</evidence>
<dbReference type="Proteomes" id="UP000030661">
    <property type="component" value="Unassembled WGS sequence"/>
</dbReference>
<reference evidence="1 2" key="1">
    <citation type="journal article" date="2015" name="PeerJ">
        <title>First genomic representation of candidate bacterial phylum KSB3 points to enhanced environmental sensing as a trigger of wastewater bulking.</title>
        <authorList>
            <person name="Sekiguchi Y."/>
            <person name="Ohashi A."/>
            <person name="Parks D.H."/>
            <person name="Yamauchi T."/>
            <person name="Tyson G.W."/>
            <person name="Hugenholtz P."/>
        </authorList>
    </citation>
    <scope>NUCLEOTIDE SEQUENCE [LARGE SCALE GENOMIC DNA]</scope>
</reference>
<name>A0A081CA96_VECG1</name>
<keyword evidence="2" id="KW-1185">Reference proteome</keyword>